<feature type="compositionally biased region" description="Basic and acidic residues" evidence="1">
    <location>
        <begin position="229"/>
        <end position="240"/>
    </location>
</feature>
<sequence length="240" mass="27694">MVRKARSDKKGTTCKRCGRECSTPQKLREHLKRKNPCKPLQKQKEVASIQTPIQVPIQEANQQASEIKAQVESSSVNMSNKKKPHVEAKNWISPNARKPRERIKTWGVRLQKRWNELDLGVEPYEANDLDGCKTLFHDLELNDPEAVRLLILKELEKYEKISEPKTGSGPRIQAHRNDKSKNLINKEFERLGEITDEQEKDLEFREQEELGTALKKRAIAVHRAKVPRSHPDNGSDIRKI</sequence>
<accession>A0A8H3LVI8</accession>
<proteinExistence type="predicted"/>
<evidence type="ECO:0000313" key="3">
    <source>
        <dbReference type="Proteomes" id="UP000615446"/>
    </source>
</evidence>
<organism evidence="2 3">
    <name type="scientific">Rhizophagus clarus</name>
    <dbReference type="NCBI Taxonomy" id="94130"/>
    <lineage>
        <taxon>Eukaryota</taxon>
        <taxon>Fungi</taxon>
        <taxon>Fungi incertae sedis</taxon>
        <taxon>Mucoromycota</taxon>
        <taxon>Glomeromycotina</taxon>
        <taxon>Glomeromycetes</taxon>
        <taxon>Glomerales</taxon>
        <taxon>Glomeraceae</taxon>
        <taxon>Rhizophagus</taxon>
    </lineage>
</organism>
<feature type="region of interest" description="Disordered" evidence="1">
    <location>
        <begin position="220"/>
        <end position="240"/>
    </location>
</feature>
<dbReference type="Proteomes" id="UP000615446">
    <property type="component" value="Unassembled WGS sequence"/>
</dbReference>
<comment type="caution">
    <text evidence="2">The sequence shown here is derived from an EMBL/GenBank/DDBJ whole genome shotgun (WGS) entry which is preliminary data.</text>
</comment>
<evidence type="ECO:0000313" key="2">
    <source>
        <dbReference type="EMBL" id="GES92009.1"/>
    </source>
</evidence>
<gene>
    <name evidence="2" type="ORF">RCL2_001880600</name>
</gene>
<dbReference type="EMBL" id="BLAL01000208">
    <property type="protein sequence ID" value="GES92009.1"/>
    <property type="molecule type" value="Genomic_DNA"/>
</dbReference>
<dbReference type="AlphaFoldDB" id="A0A8H3LVI8"/>
<protein>
    <submittedName>
        <fullName evidence="2">Uncharacterized protein</fullName>
    </submittedName>
</protein>
<name>A0A8H3LVI8_9GLOM</name>
<feature type="region of interest" description="Disordered" evidence="1">
    <location>
        <begin position="71"/>
        <end position="94"/>
    </location>
</feature>
<evidence type="ECO:0000256" key="1">
    <source>
        <dbReference type="SAM" id="MobiDB-lite"/>
    </source>
</evidence>
<reference evidence="2" key="1">
    <citation type="submission" date="2019-10" db="EMBL/GenBank/DDBJ databases">
        <title>Conservation and host-specific expression of non-tandemly repeated heterogenous ribosome RNA gene in arbuscular mycorrhizal fungi.</title>
        <authorList>
            <person name="Maeda T."/>
            <person name="Kobayashi Y."/>
            <person name="Nakagawa T."/>
            <person name="Ezawa T."/>
            <person name="Yamaguchi K."/>
            <person name="Bino T."/>
            <person name="Nishimoto Y."/>
            <person name="Shigenobu S."/>
            <person name="Kawaguchi M."/>
        </authorList>
    </citation>
    <scope>NUCLEOTIDE SEQUENCE</scope>
    <source>
        <strain evidence="2">HR1</strain>
    </source>
</reference>